<feature type="transmembrane region" description="Helical" evidence="11">
    <location>
        <begin position="67"/>
        <end position="88"/>
    </location>
</feature>
<reference evidence="13" key="3">
    <citation type="submission" date="2025-09" db="UniProtKB">
        <authorList>
            <consortium name="Ensembl"/>
        </authorList>
    </citation>
    <scope>IDENTIFICATION</scope>
</reference>
<keyword evidence="2" id="KW-1003">Cell membrane</keyword>
<name>A0A3B4DB47_PYGNA</name>
<dbReference type="PANTHER" id="PTHR19268">
    <property type="entry name" value="G PROTEIN-COUPLED RECEPTOR"/>
    <property type="match status" value="1"/>
</dbReference>
<gene>
    <name evidence="13" type="primary">GPR27</name>
</gene>
<feature type="transmembrane region" description="Helical" evidence="11">
    <location>
        <begin position="129"/>
        <end position="150"/>
    </location>
</feature>
<keyword evidence="6 11" id="KW-0472">Membrane</keyword>
<dbReference type="InterPro" id="IPR000276">
    <property type="entry name" value="GPCR_Rhodpsn"/>
</dbReference>
<keyword evidence="4 11" id="KW-1133">Transmembrane helix</keyword>
<evidence type="ECO:0000256" key="10">
    <source>
        <dbReference type="ARBA" id="ARBA00023224"/>
    </source>
</evidence>
<dbReference type="Ensembl" id="ENSPNAT00000039880.2">
    <property type="protein sequence ID" value="ENSPNAP00000020179.2"/>
    <property type="gene ID" value="ENSPNAG00000005514.2"/>
</dbReference>
<proteinExistence type="predicted"/>
<keyword evidence="7" id="KW-1015">Disulfide bond</keyword>
<reference evidence="13 14" key="1">
    <citation type="submission" date="2020-10" db="EMBL/GenBank/DDBJ databases">
        <title>Pygocentrus nattereri (red-bellied piranha) genome, fPygNat1, primary haplotype.</title>
        <authorList>
            <person name="Myers G."/>
            <person name="Meyer A."/>
            <person name="Karagic N."/>
            <person name="Pippel M."/>
            <person name="Winkler S."/>
            <person name="Tracey A."/>
            <person name="Wood J."/>
            <person name="Formenti G."/>
            <person name="Howe K."/>
            <person name="Fedrigo O."/>
            <person name="Jarvis E.D."/>
        </authorList>
    </citation>
    <scope>NUCLEOTIDE SEQUENCE [LARGE SCALE GENOMIC DNA]</scope>
</reference>
<dbReference type="PANTHER" id="PTHR19268:SF8">
    <property type="entry name" value="G-PROTEIN COUPLED RECEPTOR 27-RELATED"/>
    <property type="match status" value="1"/>
</dbReference>
<dbReference type="STRING" id="42514.ENSPNAP00000020179"/>
<dbReference type="GO" id="GO:0004930">
    <property type="term" value="F:G protein-coupled receptor activity"/>
    <property type="evidence" value="ECO:0007669"/>
    <property type="project" value="UniProtKB-KW"/>
</dbReference>
<feature type="transmembrane region" description="Helical" evidence="11">
    <location>
        <begin position="282"/>
        <end position="306"/>
    </location>
</feature>
<organism evidence="13 14">
    <name type="scientific">Pygocentrus nattereri</name>
    <name type="common">Red-bellied piranha</name>
    <dbReference type="NCBI Taxonomy" id="42514"/>
    <lineage>
        <taxon>Eukaryota</taxon>
        <taxon>Metazoa</taxon>
        <taxon>Chordata</taxon>
        <taxon>Craniata</taxon>
        <taxon>Vertebrata</taxon>
        <taxon>Euteleostomi</taxon>
        <taxon>Actinopterygii</taxon>
        <taxon>Neopterygii</taxon>
        <taxon>Teleostei</taxon>
        <taxon>Ostariophysi</taxon>
        <taxon>Characiformes</taxon>
        <taxon>Characoidei</taxon>
        <taxon>Pygocentrus</taxon>
    </lineage>
</organism>
<evidence type="ECO:0000256" key="2">
    <source>
        <dbReference type="ARBA" id="ARBA00022475"/>
    </source>
</evidence>
<dbReference type="Gene3D" id="1.20.1070.10">
    <property type="entry name" value="Rhodopsin 7-helix transmembrane proteins"/>
    <property type="match status" value="1"/>
</dbReference>
<dbReference type="OMA" id="CIFEHRH"/>
<evidence type="ECO:0000256" key="7">
    <source>
        <dbReference type="ARBA" id="ARBA00023157"/>
    </source>
</evidence>
<dbReference type="InterPro" id="IPR017452">
    <property type="entry name" value="GPCR_Rhodpsn_7TM"/>
</dbReference>
<dbReference type="Pfam" id="PF00001">
    <property type="entry name" value="7tm_1"/>
    <property type="match status" value="1"/>
</dbReference>
<feature type="transmembrane region" description="Helical" evidence="11">
    <location>
        <begin position="318"/>
        <end position="337"/>
    </location>
</feature>
<dbReference type="GeneTree" id="ENSGT00890000139436"/>
<evidence type="ECO:0000256" key="3">
    <source>
        <dbReference type="ARBA" id="ARBA00022692"/>
    </source>
</evidence>
<dbReference type="SUPFAM" id="SSF81321">
    <property type="entry name" value="Family A G protein-coupled receptor-like"/>
    <property type="match status" value="1"/>
</dbReference>
<protein>
    <recommendedName>
        <fullName evidence="12">G-protein coupled receptors family 1 profile domain-containing protein</fullName>
    </recommendedName>
</protein>
<evidence type="ECO:0000313" key="13">
    <source>
        <dbReference type="Ensembl" id="ENSPNAP00000020179.2"/>
    </source>
</evidence>
<dbReference type="AlphaFoldDB" id="A0A3B4DB47"/>
<keyword evidence="5" id="KW-0297">G-protein coupled receptor</keyword>
<reference evidence="13" key="2">
    <citation type="submission" date="2025-08" db="UniProtKB">
        <authorList>
            <consortium name="Ensembl"/>
        </authorList>
    </citation>
    <scope>IDENTIFICATION</scope>
</reference>
<feature type="transmembrane region" description="Helical" evidence="11">
    <location>
        <begin position="33"/>
        <end position="55"/>
    </location>
</feature>
<dbReference type="GO" id="GO:0005886">
    <property type="term" value="C:plasma membrane"/>
    <property type="evidence" value="ECO:0007669"/>
    <property type="project" value="UniProtKB-SubCell"/>
</dbReference>
<dbReference type="Proteomes" id="UP001501920">
    <property type="component" value="Chromosome 26"/>
</dbReference>
<dbReference type="OrthoDB" id="8898476at2759"/>
<evidence type="ECO:0000256" key="9">
    <source>
        <dbReference type="ARBA" id="ARBA00023180"/>
    </source>
</evidence>
<feature type="transmembrane region" description="Helical" evidence="11">
    <location>
        <begin position="94"/>
        <end position="117"/>
    </location>
</feature>
<keyword evidence="3 11" id="KW-0812">Transmembrane</keyword>
<comment type="subcellular location">
    <subcellularLocation>
        <location evidence="1">Cell membrane</location>
        <topology evidence="1">Multi-pass membrane protein</topology>
    </subcellularLocation>
</comment>
<evidence type="ECO:0000256" key="11">
    <source>
        <dbReference type="SAM" id="Phobius"/>
    </source>
</evidence>
<keyword evidence="8" id="KW-0675">Receptor</keyword>
<evidence type="ECO:0000256" key="1">
    <source>
        <dbReference type="ARBA" id="ARBA00004651"/>
    </source>
</evidence>
<dbReference type="InterPro" id="IPR051509">
    <property type="entry name" value="GPCR_Orphan/Phoenixin"/>
</dbReference>
<evidence type="ECO:0000256" key="8">
    <source>
        <dbReference type="ARBA" id="ARBA00023170"/>
    </source>
</evidence>
<feature type="domain" description="G-protein coupled receptors family 1 profile" evidence="12">
    <location>
        <begin position="46"/>
        <end position="334"/>
    </location>
</feature>
<feature type="transmembrane region" description="Helical" evidence="11">
    <location>
        <begin position="180"/>
        <end position="206"/>
    </location>
</feature>
<dbReference type="PROSITE" id="PS50262">
    <property type="entry name" value="G_PROTEIN_RECEP_F1_2"/>
    <property type="match status" value="1"/>
</dbReference>
<evidence type="ECO:0000313" key="14">
    <source>
        <dbReference type="Proteomes" id="UP001501920"/>
    </source>
</evidence>
<evidence type="ECO:0000256" key="5">
    <source>
        <dbReference type="ARBA" id="ARBA00023040"/>
    </source>
</evidence>
<sequence>IAGGGEGGSAALLADKTDDPGGPPLPLQDSVQLAALVAMLCASVAGNALLCALVLKDSALHRAPYYLLLDLCAADAARAALGFPVAAATATAGALLAALFCFHVAFVLLAASVTRYLAIAHHRFYAKRVTPCACAALVAASWALSAAAALPPALEQSAGAFPRDPEHCALGHAPARAGDALGLALTLACVVGATHAVYAKILCFVYGHRKMKPAQPVPAVSHNWTFHGPGATGQAAANWIAGFGRGPTPPALVGVRQAPRDAGRRLLVLDEFKTEKRIGKMFYILTLAFLLLWAPYVAACYARVFAEGGAVPHVYLTAAVWLTFAQAAANPIICFAFNKELRVRLRACFPCCVTTQTPMEPYCVI</sequence>
<keyword evidence="9" id="KW-0325">Glycoprotein</keyword>
<accession>A0A3B4DB47</accession>
<keyword evidence="14" id="KW-1185">Reference proteome</keyword>
<evidence type="ECO:0000256" key="6">
    <source>
        <dbReference type="ARBA" id="ARBA00023136"/>
    </source>
</evidence>
<dbReference type="PRINTS" id="PR00237">
    <property type="entry name" value="GPCRRHODOPSN"/>
</dbReference>
<evidence type="ECO:0000259" key="12">
    <source>
        <dbReference type="PROSITE" id="PS50262"/>
    </source>
</evidence>
<evidence type="ECO:0000256" key="4">
    <source>
        <dbReference type="ARBA" id="ARBA00022989"/>
    </source>
</evidence>
<keyword evidence="10" id="KW-0807">Transducer</keyword>